<dbReference type="AlphaFoldDB" id="X0ZIA3"/>
<dbReference type="InterPro" id="IPR011379">
    <property type="entry name" value="MazG-related_GP37"/>
</dbReference>
<sequence>MNLKEYARDAKRTAAMLKTETMDDLHMVLGMVTEVAELADVYKKYIAYGKDLDFINIQEEIGDLMWYIINFCTFNNFNLEKILQNNIDKLKSRYPEKFTEHNANHRNLEKEREVLEQ</sequence>
<dbReference type="Pfam" id="PF03819">
    <property type="entry name" value="MazG"/>
    <property type="match status" value="1"/>
</dbReference>
<dbReference type="InterPro" id="IPR004518">
    <property type="entry name" value="MazG-like_dom"/>
</dbReference>
<dbReference type="CDD" id="cd11541">
    <property type="entry name" value="NTP-PPase_u4"/>
    <property type="match status" value="1"/>
</dbReference>
<feature type="domain" description="NTP pyrophosphohydrolase MazG-like" evidence="1">
    <location>
        <begin position="27"/>
        <end position="98"/>
    </location>
</feature>
<comment type="caution">
    <text evidence="2">The sequence shown here is derived from an EMBL/GenBank/DDBJ whole genome shotgun (WGS) entry which is preliminary data.</text>
</comment>
<organism evidence="2">
    <name type="scientific">marine sediment metagenome</name>
    <dbReference type="NCBI Taxonomy" id="412755"/>
    <lineage>
        <taxon>unclassified sequences</taxon>
        <taxon>metagenomes</taxon>
        <taxon>ecological metagenomes</taxon>
    </lineage>
</organism>
<name>X0ZIA3_9ZZZZ</name>
<reference evidence="2" key="1">
    <citation type="journal article" date="2014" name="Front. Microbiol.">
        <title>High frequency of phylogenetically diverse reductive dehalogenase-homologous genes in deep subseafloor sedimentary metagenomes.</title>
        <authorList>
            <person name="Kawai M."/>
            <person name="Futagami T."/>
            <person name="Toyoda A."/>
            <person name="Takaki Y."/>
            <person name="Nishi S."/>
            <person name="Hori S."/>
            <person name="Arai W."/>
            <person name="Tsubouchi T."/>
            <person name="Morono Y."/>
            <person name="Uchiyama I."/>
            <person name="Ito T."/>
            <person name="Fujiyama A."/>
            <person name="Inagaki F."/>
            <person name="Takami H."/>
        </authorList>
    </citation>
    <scope>NUCLEOTIDE SEQUENCE</scope>
    <source>
        <strain evidence="2">Expedition CK06-06</strain>
    </source>
</reference>
<evidence type="ECO:0000313" key="2">
    <source>
        <dbReference type="EMBL" id="GAG48036.1"/>
    </source>
</evidence>
<accession>X0ZIA3</accession>
<dbReference type="PIRSF" id="PIRSF006639">
    <property type="entry name" value="UCP006639_pph"/>
    <property type="match status" value="1"/>
</dbReference>
<dbReference type="SUPFAM" id="SSF101386">
    <property type="entry name" value="all-alpha NTP pyrophosphatases"/>
    <property type="match status" value="1"/>
</dbReference>
<evidence type="ECO:0000259" key="1">
    <source>
        <dbReference type="Pfam" id="PF03819"/>
    </source>
</evidence>
<protein>
    <recommendedName>
        <fullName evidence="1">NTP pyrophosphohydrolase MazG-like domain-containing protein</fullName>
    </recommendedName>
</protein>
<dbReference type="Gene3D" id="1.10.287.1080">
    <property type="entry name" value="MazG-like"/>
    <property type="match status" value="1"/>
</dbReference>
<proteinExistence type="predicted"/>
<gene>
    <name evidence="2" type="ORF">S01H1_75236</name>
</gene>
<dbReference type="EMBL" id="BARS01050391">
    <property type="protein sequence ID" value="GAG48036.1"/>
    <property type="molecule type" value="Genomic_DNA"/>
</dbReference>